<sequence>MDKATRILNILTLLLNGHVVTQEDLDRFTNVSKKSIQRDINTINTFFYESHFWRSNHTKIVYNYQLGGYELTHDTTNKQSLGVLSLLIKLQSLTPILHYDIYKFFLHAMSSVRIEDKHILMTMLHQFKVRDDLLPGKRLMDLQKAIVNKHRVRIEVDHNKMTIKPLSILYMHYDYWFTYEFQHKIHTVSLKSIQSLHVLDTKFSKDFANNAVLFETSTTIWNQFKQQFSIKEIVSRNEDTILAWVNCTRFDAYYIAYQLAPLAKIIAPESYIDSFIDRLDEIKRTYTENNS</sequence>
<dbReference type="Proteomes" id="UP000665944">
    <property type="component" value="Unassembled WGS sequence"/>
</dbReference>
<dbReference type="RefSeq" id="WP_017174739.1">
    <property type="nucleotide sequence ID" value="NZ_CAXOIK010000007.1"/>
</dbReference>
<dbReference type="Gene3D" id="1.10.10.10">
    <property type="entry name" value="Winged helix-like DNA-binding domain superfamily/Winged helix DNA-binding domain"/>
    <property type="match status" value="1"/>
</dbReference>
<gene>
    <name evidence="1" type="ORF">AZE34_05775</name>
    <name evidence="2" type="ORF">J7T32_008815</name>
</gene>
<reference evidence="2 3" key="2">
    <citation type="submission" date="2022-06" db="EMBL/GenBank/DDBJ databases">
        <title>Staphylococcus hominis ShoR14 genome sequence.</title>
        <authorList>
            <person name="Yeo C.C."/>
            <person name="Chew C.H."/>
            <person name="Che Hamzah A.M."/>
            <person name="Al-Trad E.I."/>
        </authorList>
    </citation>
    <scope>NUCLEOTIDE SEQUENCE [LARGE SCALE GENOMIC DNA]</scope>
    <source>
        <strain evidence="2 3">ShoR14</strain>
    </source>
</reference>
<dbReference type="EMBL" id="CP014567">
    <property type="protein sequence ID" value="AVI06281.1"/>
    <property type="molecule type" value="Genomic_DNA"/>
</dbReference>
<dbReference type="InterPro" id="IPR036388">
    <property type="entry name" value="WH-like_DNA-bd_sf"/>
</dbReference>
<evidence type="ECO:0000313" key="1">
    <source>
        <dbReference type="EMBL" id="AVI06281.1"/>
    </source>
</evidence>
<evidence type="ECO:0000313" key="3">
    <source>
        <dbReference type="Proteomes" id="UP000665944"/>
    </source>
</evidence>
<reference evidence="1" key="1">
    <citation type="submission" date="2016-02" db="EMBL/GenBank/DDBJ databases">
        <title>Genomic sequence of a clinical Staphylococcus hominis isolate.</title>
        <authorList>
            <person name="McClure J.M."/>
            <person name="Zhang K."/>
        </authorList>
    </citation>
    <scope>NUCLEOTIDE SEQUENCE</scope>
    <source>
        <strain evidence="1">C34847</strain>
    </source>
</reference>
<evidence type="ECO:0008006" key="4">
    <source>
        <dbReference type="Google" id="ProtNLM"/>
    </source>
</evidence>
<keyword evidence="3" id="KW-1185">Reference proteome</keyword>
<dbReference type="EMBL" id="JAGHKT020000013">
    <property type="protein sequence ID" value="MCM5672839.1"/>
    <property type="molecule type" value="Genomic_DNA"/>
</dbReference>
<organism evidence="1">
    <name type="scientific">Staphylococcus hominis</name>
    <dbReference type="NCBI Taxonomy" id="1290"/>
    <lineage>
        <taxon>Bacteria</taxon>
        <taxon>Bacillati</taxon>
        <taxon>Bacillota</taxon>
        <taxon>Bacilli</taxon>
        <taxon>Bacillales</taxon>
        <taxon>Staphylococcaceae</taxon>
        <taxon>Staphylococcus</taxon>
    </lineage>
</organism>
<protein>
    <recommendedName>
        <fullName evidence="4">HTH domain-containing protein</fullName>
    </recommendedName>
</protein>
<dbReference type="AlphaFoldDB" id="A0A3S7GVG6"/>
<name>A0A3S7GVG6_STAHO</name>
<evidence type="ECO:0000313" key="2">
    <source>
        <dbReference type="EMBL" id="MCM5672839.1"/>
    </source>
</evidence>
<accession>A0A3S7GVG6</accession>
<proteinExistence type="predicted"/>